<dbReference type="Proteomes" id="UP001500886">
    <property type="component" value="Unassembled WGS sequence"/>
</dbReference>
<sequence length="100" mass="10750">MSATKVLHPGDPRRVAAERCVDEAIQACRTAHSRSSTSTSMSALGEAMFPEGSLTGRRFHPADWDEQRPAADEEAAGSRATACRQEEVLLRAAEDHIATG</sequence>
<name>A0ABN3TWH8_9ACTN</name>
<dbReference type="EMBL" id="BAAASL010000015">
    <property type="protein sequence ID" value="GAA2720361.1"/>
    <property type="molecule type" value="Genomic_DNA"/>
</dbReference>
<evidence type="ECO:0000313" key="2">
    <source>
        <dbReference type="Proteomes" id="UP001500886"/>
    </source>
</evidence>
<protein>
    <submittedName>
        <fullName evidence="1">Uncharacterized protein</fullName>
    </submittedName>
</protein>
<proteinExistence type="predicted"/>
<organism evidence="1 2">
    <name type="scientific">Streptomyces luteosporeus</name>
    <dbReference type="NCBI Taxonomy" id="173856"/>
    <lineage>
        <taxon>Bacteria</taxon>
        <taxon>Bacillati</taxon>
        <taxon>Actinomycetota</taxon>
        <taxon>Actinomycetes</taxon>
        <taxon>Kitasatosporales</taxon>
        <taxon>Streptomycetaceae</taxon>
        <taxon>Streptomyces</taxon>
    </lineage>
</organism>
<evidence type="ECO:0000313" key="1">
    <source>
        <dbReference type="EMBL" id="GAA2720361.1"/>
    </source>
</evidence>
<gene>
    <name evidence="1" type="ORF">GCM10010315_40570</name>
</gene>
<comment type="caution">
    <text evidence="1">The sequence shown here is derived from an EMBL/GenBank/DDBJ whole genome shotgun (WGS) entry which is preliminary data.</text>
</comment>
<reference evidence="1 2" key="1">
    <citation type="journal article" date="2019" name="Int. J. Syst. Evol. Microbiol.">
        <title>The Global Catalogue of Microorganisms (GCM) 10K type strain sequencing project: providing services to taxonomists for standard genome sequencing and annotation.</title>
        <authorList>
            <consortium name="The Broad Institute Genomics Platform"/>
            <consortium name="The Broad Institute Genome Sequencing Center for Infectious Disease"/>
            <person name="Wu L."/>
            <person name="Ma J."/>
        </authorList>
    </citation>
    <scope>NUCLEOTIDE SEQUENCE [LARGE SCALE GENOMIC DNA]</scope>
    <source>
        <strain evidence="1 2">JCM 4542</strain>
    </source>
</reference>
<keyword evidence="2" id="KW-1185">Reference proteome</keyword>
<accession>A0ABN3TWH8</accession>